<evidence type="ECO:0000313" key="6">
    <source>
        <dbReference type="Proteomes" id="UP000299211"/>
    </source>
</evidence>
<feature type="transmembrane region" description="Helical" evidence="1">
    <location>
        <begin position="59"/>
        <end position="79"/>
    </location>
</feature>
<dbReference type="Proteomes" id="UP000299211">
    <property type="component" value="Unassembled WGS sequence"/>
</dbReference>
<dbReference type="InterPro" id="IPR012337">
    <property type="entry name" value="RNaseH-like_sf"/>
</dbReference>
<evidence type="ECO:0000313" key="4">
    <source>
        <dbReference type="EMBL" id="GDY69798.1"/>
    </source>
</evidence>
<name>A0A4D4MCZ0_STRAX</name>
<keyword evidence="1" id="KW-1133">Transmembrane helix</keyword>
<dbReference type="SUPFAM" id="SSF53098">
    <property type="entry name" value="Ribonuclease H-like"/>
    <property type="match status" value="1"/>
</dbReference>
<dbReference type="Proteomes" id="UP000302139">
    <property type="component" value="Unassembled WGS sequence"/>
</dbReference>
<dbReference type="InterPro" id="IPR024473">
    <property type="entry name" value="Transposases_IS4_N"/>
</dbReference>
<evidence type="ECO:0000259" key="3">
    <source>
        <dbReference type="Pfam" id="PF13006"/>
    </source>
</evidence>
<dbReference type="GeneID" id="41537534"/>
<gene>
    <name evidence="4" type="ORF">SAV14893_091910</name>
    <name evidence="5" type="ORF">SAV31267_095490</name>
</gene>
<protein>
    <submittedName>
        <fullName evidence="4">Transposase</fullName>
    </submittedName>
</protein>
<dbReference type="PANTHER" id="PTHR37529:SF1">
    <property type="entry name" value="TRANSPOSASE INSG FOR INSERTION SEQUENCE ELEMENT IS4-RELATED"/>
    <property type="match status" value="1"/>
</dbReference>
<sequence>MPVQCSTVTLTSSITVADGIFAPGHLGELTQQLPFELVDDVLERAGGAQHRLRLLPSRVGVYFVLALALFPQLGYVRVWDKLTAGLRGILHRRPSEKALREVRRRLGVAPLRLLFETLAGPVAQPITPGVRYRCWRTVAFDGCSSTKAPDRPRVCAWLGKHKHRYGTDGYPMLKIMVLCETGTRALLGAVFGPTPEKETGYAEQLLPLLDGGMLLLNDRGFDSDDFLAKAAATGAQLLVRLKGTRTPARWALLPDGSFLTRINGTRLRVIDAHIAVTTAKGLRLEGHYRLATTLTDHRRYPAVELVELYHERWEIESAFYSLRHTLQCGLVLRSQDVAGIQQELWAHLTVYQALRRAMVEAVETLPGTDPDRASFTVALETAKEQLITAANVLPDAGPGRITSALLHDLLPPRQARVNPRRVKCPISRYAAPPDQAQALGASRITSIAVTVHSSAGTGSDGRRDHTLQLLRTNPLRTWRACEIARGIGLDDARGLRAELGRWVREGILRRTGRGIYTLEPEWITPDLHHPSVPPHLTTADRP</sequence>
<dbReference type="GO" id="GO:0006313">
    <property type="term" value="P:DNA transposition"/>
    <property type="evidence" value="ECO:0007669"/>
    <property type="project" value="InterPro"/>
</dbReference>
<reference evidence="5 6" key="1">
    <citation type="submission" date="2019-04" db="EMBL/GenBank/DDBJ databases">
        <title>Draft genome sequences of Streptomyces avermitilis ATCC 31267.</title>
        <authorList>
            <person name="Komaki H."/>
            <person name="Tamura T."/>
            <person name="Hosoyama A."/>
        </authorList>
    </citation>
    <scope>NUCLEOTIDE SEQUENCE [LARGE SCALE GENOMIC DNA]</scope>
    <source>
        <strain evidence="5 6">ATCC 31267</strain>
    </source>
</reference>
<keyword evidence="1" id="KW-0812">Transmembrane</keyword>
<evidence type="ECO:0000313" key="7">
    <source>
        <dbReference type="Proteomes" id="UP000302139"/>
    </source>
</evidence>
<keyword evidence="1" id="KW-0472">Membrane</keyword>
<proteinExistence type="predicted"/>
<evidence type="ECO:0000313" key="5">
    <source>
        <dbReference type="EMBL" id="GDY80064.1"/>
    </source>
</evidence>
<dbReference type="InterPro" id="IPR047952">
    <property type="entry name" value="Transpos_IS4"/>
</dbReference>
<organism evidence="4 7">
    <name type="scientific">Streptomyces avermitilis</name>
    <dbReference type="NCBI Taxonomy" id="33903"/>
    <lineage>
        <taxon>Bacteria</taxon>
        <taxon>Bacillati</taxon>
        <taxon>Actinomycetota</taxon>
        <taxon>Actinomycetes</taxon>
        <taxon>Kitasatosporales</taxon>
        <taxon>Streptomycetaceae</taxon>
        <taxon>Streptomyces</taxon>
    </lineage>
</organism>
<dbReference type="PANTHER" id="PTHR37529">
    <property type="entry name" value="TRANSPOSASE INSG FOR INSERTION SEQUENCE ELEMENT IS4-RELATED"/>
    <property type="match status" value="1"/>
</dbReference>
<accession>A0A4D4MCZ0</accession>
<reference evidence="4 7" key="2">
    <citation type="submission" date="2019-04" db="EMBL/GenBank/DDBJ databases">
        <title>Draft genome sequences of Streptomyces avermitilis NBRC 14893.</title>
        <authorList>
            <person name="Komaki H."/>
            <person name="Tamura T."/>
            <person name="Hosoyama A."/>
        </authorList>
    </citation>
    <scope>NUCLEOTIDE SEQUENCE [LARGE SCALE GENOMIC DNA]</scope>
    <source>
        <strain evidence="4 7">NBRC 14893</strain>
    </source>
</reference>
<comment type="caution">
    <text evidence="4">The sequence shown here is derived from an EMBL/GenBank/DDBJ whole genome shotgun (WGS) entry which is preliminary data.</text>
</comment>
<dbReference type="GO" id="GO:0004803">
    <property type="term" value="F:transposase activity"/>
    <property type="evidence" value="ECO:0007669"/>
    <property type="project" value="InterPro"/>
</dbReference>
<dbReference type="RefSeq" id="WP_010981801.1">
    <property type="nucleotide sequence ID" value="NZ_KQ948593.1"/>
</dbReference>
<dbReference type="Pfam" id="PF13006">
    <property type="entry name" value="Nterm_IS4"/>
    <property type="match status" value="1"/>
</dbReference>
<dbReference type="NCBIfam" id="NF033592">
    <property type="entry name" value="transpos_IS4_1"/>
    <property type="match status" value="1"/>
</dbReference>
<feature type="domain" description="Transposase IS4 N-terminal" evidence="3">
    <location>
        <begin position="24"/>
        <end position="116"/>
    </location>
</feature>
<dbReference type="Pfam" id="PF01609">
    <property type="entry name" value="DDE_Tnp_1"/>
    <property type="match status" value="1"/>
</dbReference>
<feature type="domain" description="Transposase IS4-like" evidence="2">
    <location>
        <begin position="161"/>
        <end position="351"/>
    </location>
</feature>
<dbReference type="EMBL" id="BJHY01000002">
    <property type="protein sequence ID" value="GDY80064.1"/>
    <property type="molecule type" value="Genomic_DNA"/>
</dbReference>
<dbReference type="InterPro" id="IPR002559">
    <property type="entry name" value="Transposase_11"/>
</dbReference>
<dbReference type="EMBL" id="BJHX01000002">
    <property type="protein sequence ID" value="GDY69798.1"/>
    <property type="molecule type" value="Genomic_DNA"/>
</dbReference>
<evidence type="ECO:0000256" key="1">
    <source>
        <dbReference type="SAM" id="Phobius"/>
    </source>
</evidence>
<dbReference type="GO" id="GO:0003677">
    <property type="term" value="F:DNA binding"/>
    <property type="evidence" value="ECO:0007669"/>
    <property type="project" value="InterPro"/>
</dbReference>
<dbReference type="AlphaFoldDB" id="A0A4D4MCZ0"/>
<evidence type="ECO:0000259" key="2">
    <source>
        <dbReference type="Pfam" id="PF01609"/>
    </source>
</evidence>
<dbReference type="OMA" id="TWGSERY"/>